<feature type="compositionally biased region" description="Basic and acidic residues" evidence="1">
    <location>
        <begin position="251"/>
        <end position="280"/>
    </location>
</feature>
<dbReference type="Proteomes" id="UP000646548">
    <property type="component" value="Unassembled WGS sequence"/>
</dbReference>
<accession>A0A834KVR0</accession>
<dbReference type="PANTHER" id="PTHR12156:SF22">
    <property type="entry name" value="PLECKSTRIN HOMOLOGY-LIKE DOMAIN FAMILY B MEMBER 3"/>
    <property type="match status" value="1"/>
</dbReference>
<feature type="region of interest" description="Disordered" evidence="1">
    <location>
        <begin position="125"/>
        <end position="153"/>
    </location>
</feature>
<reference evidence="2" key="1">
    <citation type="journal article" name="BMC Genomics">
        <title>Long-read sequencing and de novo genome assembly of marine medaka (Oryzias melastigma).</title>
        <authorList>
            <person name="Liang P."/>
            <person name="Saqib H.S.A."/>
            <person name="Ni X."/>
            <person name="Shen Y."/>
        </authorList>
    </citation>
    <scope>NUCLEOTIDE SEQUENCE</scope>
    <source>
        <strain evidence="2">Bigg-433</strain>
    </source>
</reference>
<sequence>MVYIYYLEMPQHNMENSGVQWQQGPRSPWISRVAEGQSPASSGAESDTESSGTEREKSCVKKLEGSSLRVLPSPTHLQRRITELDQQREELKIELQLEIALLQGELQTEQEQLHRHMQKLETLKTEARQQDKRKHSDRLKERESLEEERSRVKELRRRCEEKEKLIPTLPESQREQLTVQLQQEKEQMEAAVRAFEDWEFRVLERESGIDEEECEDADGEKELSCQAACSQRCSGASPAVGGTAEGDGEGEGARAERSEEGEEGARPHDSDGSQREETAH</sequence>
<organism evidence="2 3">
    <name type="scientific">Oryzias melastigma</name>
    <name type="common">Marine medaka</name>
    <dbReference type="NCBI Taxonomy" id="30732"/>
    <lineage>
        <taxon>Eukaryota</taxon>
        <taxon>Metazoa</taxon>
        <taxon>Chordata</taxon>
        <taxon>Craniata</taxon>
        <taxon>Vertebrata</taxon>
        <taxon>Euteleostomi</taxon>
        <taxon>Actinopterygii</taxon>
        <taxon>Neopterygii</taxon>
        <taxon>Teleostei</taxon>
        <taxon>Neoteleostei</taxon>
        <taxon>Acanthomorphata</taxon>
        <taxon>Ovalentaria</taxon>
        <taxon>Atherinomorphae</taxon>
        <taxon>Beloniformes</taxon>
        <taxon>Adrianichthyidae</taxon>
        <taxon>Oryziinae</taxon>
        <taxon>Oryzias</taxon>
    </lineage>
</organism>
<gene>
    <name evidence="2" type="ORF">FQA47_012137</name>
</gene>
<protein>
    <submittedName>
        <fullName evidence="2">Pleckstrin homology-like domain family B member 3</fullName>
    </submittedName>
</protein>
<evidence type="ECO:0000256" key="1">
    <source>
        <dbReference type="SAM" id="MobiDB-lite"/>
    </source>
</evidence>
<name>A0A834KVR0_ORYME</name>
<feature type="region of interest" description="Disordered" evidence="1">
    <location>
        <begin position="33"/>
        <end position="60"/>
    </location>
</feature>
<evidence type="ECO:0000313" key="2">
    <source>
        <dbReference type="EMBL" id="KAF6735142.1"/>
    </source>
</evidence>
<evidence type="ECO:0000313" key="3">
    <source>
        <dbReference type="Proteomes" id="UP000646548"/>
    </source>
</evidence>
<feature type="compositionally biased region" description="Polar residues" evidence="1">
    <location>
        <begin position="38"/>
        <end position="51"/>
    </location>
</feature>
<dbReference type="AlphaFoldDB" id="A0A834KVR0"/>
<dbReference type="PANTHER" id="PTHR12156">
    <property type="entry name" value="PLECKSTRIN HOMOLOGY-LIKE DOMAIN, FAMILY B, MEMBER 3"/>
    <property type="match status" value="1"/>
</dbReference>
<feature type="compositionally biased region" description="Basic and acidic residues" evidence="1">
    <location>
        <begin position="138"/>
        <end position="153"/>
    </location>
</feature>
<comment type="caution">
    <text evidence="2">The sequence shown here is derived from an EMBL/GenBank/DDBJ whole genome shotgun (WGS) entry which is preliminary data.</text>
</comment>
<feature type="region of interest" description="Disordered" evidence="1">
    <location>
        <begin position="227"/>
        <end position="280"/>
    </location>
</feature>
<proteinExistence type="predicted"/>
<dbReference type="InterPro" id="IPR052212">
    <property type="entry name" value="PH-like_domain"/>
</dbReference>
<dbReference type="EMBL" id="WKFB01000117">
    <property type="protein sequence ID" value="KAF6735142.1"/>
    <property type="molecule type" value="Genomic_DNA"/>
</dbReference>